<feature type="transmembrane region" description="Helical" evidence="5">
    <location>
        <begin position="6"/>
        <end position="29"/>
    </location>
</feature>
<dbReference type="EMBL" id="DF967972">
    <property type="protein sequence ID" value="GAP14351.1"/>
    <property type="molecule type" value="Genomic_DNA"/>
</dbReference>
<organism evidence="6">
    <name type="scientific">Longilinea arvoryzae</name>
    <dbReference type="NCBI Taxonomy" id="360412"/>
    <lineage>
        <taxon>Bacteria</taxon>
        <taxon>Bacillati</taxon>
        <taxon>Chloroflexota</taxon>
        <taxon>Anaerolineae</taxon>
        <taxon>Anaerolineales</taxon>
        <taxon>Anaerolineaceae</taxon>
        <taxon>Longilinea</taxon>
    </lineage>
</organism>
<evidence type="ECO:0000256" key="2">
    <source>
        <dbReference type="ARBA" id="ARBA00022692"/>
    </source>
</evidence>
<evidence type="ECO:0000313" key="7">
    <source>
        <dbReference type="Proteomes" id="UP000055060"/>
    </source>
</evidence>
<accession>A0A0S7B9Y0</accession>
<dbReference type="GO" id="GO:0005886">
    <property type="term" value="C:plasma membrane"/>
    <property type="evidence" value="ECO:0007669"/>
    <property type="project" value="TreeGrafter"/>
</dbReference>
<dbReference type="InterPro" id="IPR052561">
    <property type="entry name" value="ComplexI_Subunit1"/>
</dbReference>
<evidence type="ECO:0000256" key="5">
    <source>
        <dbReference type="SAM" id="Phobius"/>
    </source>
</evidence>
<feature type="transmembrane region" description="Helical" evidence="5">
    <location>
        <begin position="251"/>
        <end position="271"/>
    </location>
</feature>
<dbReference type="Proteomes" id="UP000055060">
    <property type="component" value="Unassembled WGS sequence"/>
</dbReference>
<feature type="transmembrane region" description="Helical" evidence="5">
    <location>
        <begin position="70"/>
        <end position="92"/>
    </location>
</feature>
<name>A0A0S7B9Y0_9CHLR</name>
<dbReference type="InterPro" id="IPR001694">
    <property type="entry name" value="NADH_UbQ_OxRdtase_su1/FPO"/>
</dbReference>
<reference evidence="6" key="1">
    <citation type="submission" date="2015-07" db="EMBL/GenBank/DDBJ databases">
        <title>Draft Genome Sequences of Anaerolinea thermolimosa IMO-1, Bellilinea caldifistulae GOMI-1, Leptolinea tardivitalis YMTK-2, Levilinea saccharolytica KIBI-1,Longilinea arvoryzae KOME-1, Previously Described as Members of the Anaerolineaceae (Chloroflexi).</title>
        <authorList>
            <person name="Sekiguchi Y."/>
            <person name="Ohashi A."/>
            <person name="Matsuura N."/>
            <person name="Tourlousse M.D."/>
        </authorList>
    </citation>
    <scope>NUCLEOTIDE SEQUENCE [LARGE SCALE GENOMIC DNA]</scope>
    <source>
        <strain evidence="6">KOME-1</strain>
    </source>
</reference>
<dbReference type="PANTHER" id="PTHR43359">
    <property type="entry name" value="FORMATE HYDROGENLYASE SUBUNIT 4"/>
    <property type="match status" value="1"/>
</dbReference>
<evidence type="ECO:0000256" key="3">
    <source>
        <dbReference type="ARBA" id="ARBA00022989"/>
    </source>
</evidence>
<evidence type="ECO:0000313" key="6">
    <source>
        <dbReference type="EMBL" id="GAP14351.1"/>
    </source>
</evidence>
<keyword evidence="3 5" id="KW-1133">Transmembrane helix</keyword>
<feature type="transmembrane region" description="Helical" evidence="5">
    <location>
        <begin position="283"/>
        <end position="301"/>
    </location>
</feature>
<keyword evidence="7" id="KW-1185">Reference proteome</keyword>
<feature type="transmembrane region" description="Helical" evidence="5">
    <location>
        <begin position="138"/>
        <end position="157"/>
    </location>
</feature>
<dbReference type="STRING" id="360412.LARV_02119"/>
<feature type="transmembrane region" description="Helical" evidence="5">
    <location>
        <begin position="169"/>
        <end position="187"/>
    </location>
</feature>
<dbReference type="GO" id="GO:0016829">
    <property type="term" value="F:lyase activity"/>
    <property type="evidence" value="ECO:0007669"/>
    <property type="project" value="UniProtKB-KW"/>
</dbReference>
<gene>
    <name evidence="6" type="ORF">LARV_02119</name>
</gene>
<evidence type="ECO:0000256" key="1">
    <source>
        <dbReference type="ARBA" id="ARBA00004141"/>
    </source>
</evidence>
<feature type="transmembrane region" description="Helical" evidence="5">
    <location>
        <begin position="104"/>
        <end position="126"/>
    </location>
</feature>
<dbReference type="Pfam" id="PF00146">
    <property type="entry name" value="NADHdh"/>
    <property type="match status" value="1"/>
</dbReference>
<keyword evidence="2 5" id="KW-0812">Transmembrane</keyword>
<dbReference type="OrthoDB" id="160735at2"/>
<protein>
    <submittedName>
        <fullName evidence="6">Formate hydrogenlyase subunit 4</fullName>
    </submittedName>
</protein>
<proteinExistence type="predicted"/>
<keyword evidence="4 5" id="KW-0472">Membrane</keyword>
<evidence type="ECO:0000256" key="4">
    <source>
        <dbReference type="ARBA" id="ARBA00023136"/>
    </source>
</evidence>
<dbReference type="PANTHER" id="PTHR43359:SF1">
    <property type="entry name" value="FORMATE HYDROGENLYASE SUBUNIT 4-RELATED"/>
    <property type="match status" value="1"/>
</dbReference>
<sequence>MNTIGSFLLAVLVWPGLIVSALLGWTYLWMGRKLTARLQGRQGPPFFQPFFDFVKLAGKKTIVPVGVNPGLFYGLPLVAVLGVVFALALLPLPGNLTPSFSGDLILVVYLLEMPGICTVLAGYASRSLYGQVSASREAVMLLGYNLPFLAALIALAVQAGSFELAKIAAAPWSPVHILAGLAFLISIPARIRSNPFSIPNAEQEIVAGATTEFNGLPLALFELAHGMELVGMLGLFAALFFPSLISGGLGLVWYVLISLVLVVLVTVLAVSTARLRLNQAFRFYWLWGALTAVAAFAAAVIW</sequence>
<keyword evidence="6" id="KW-0456">Lyase</keyword>
<feature type="transmembrane region" description="Helical" evidence="5">
    <location>
        <begin position="226"/>
        <end position="245"/>
    </location>
</feature>
<dbReference type="RefSeq" id="WP_075073615.1">
    <property type="nucleotide sequence ID" value="NZ_DF967972.1"/>
</dbReference>
<dbReference type="AlphaFoldDB" id="A0A0S7B9Y0"/>
<comment type="subcellular location">
    <subcellularLocation>
        <location evidence="1">Membrane</location>
        <topology evidence="1">Multi-pass membrane protein</topology>
    </subcellularLocation>
</comment>